<keyword evidence="8 10" id="KW-0413">Isomerase</keyword>
<comment type="catalytic activity">
    <reaction evidence="1">
        <text>N-(5-phospho-beta-D-ribosyl)anthranilate = 1-(2-carboxyphenylamino)-1-deoxy-D-ribulose 5-phosphate</text>
        <dbReference type="Rhea" id="RHEA:21540"/>
        <dbReference type="ChEBI" id="CHEBI:18277"/>
        <dbReference type="ChEBI" id="CHEBI:58613"/>
        <dbReference type="EC" id="5.3.1.24"/>
    </reaction>
</comment>
<dbReference type="PANTHER" id="PTHR42894:SF1">
    <property type="entry name" value="N-(5'-PHOSPHORIBOSYL)ANTHRANILATE ISOMERASE"/>
    <property type="match status" value="1"/>
</dbReference>
<evidence type="ECO:0000259" key="9">
    <source>
        <dbReference type="Pfam" id="PF00697"/>
    </source>
</evidence>
<gene>
    <name evidence="10" type="ORF">GHK86_21230</name>
</gene>
<organism evidence="10 11">
    <name type="scientific">Acidiferrimicrobium australe</name>
    <dbReference type="NCBI Taxonomy" id="2664430"/>
    <lineage>
        <taxon>Bacteria</taxon>
        <taxon>Bacillati</taxon>
        <taxon>Actinomycetota</taxon>
        <taxon>Acidimicrobiia</taxon>
        <taxon>Acidimicrobiales</taxon>
        <taxon>Acidimicrobiaceae</taxon>
        <taxon>Acidiferrimicrobium</taxon>
    </lineage>
</organism>
<comment type="pathway">
    <text evidence="2">Amino-acid biosynthesis; L-tryptophan biosynthesis; L-tryptophan from chorismate: step 3/5.</text>
</comment>
<dbReference type="GO" id="GO:0016853">
    <property type="term" value="F:isomerase activity"/>
    <property type="evidence" value="ECO:0007669"/>
    <property type="project" value="UniProtKB-KW"/>
</dbReference>
<evidence type="ECO:0000256" key="5">
    <source>
        <dbReference type="ARBA" id="ARBA00022605"/>
    </source>
</evidence>
<dbReference type="CDD" id="cd00405">
    <property type="entry name" value="PRAI"/>
    <property type="match status" value="1"/>
</dbReference>
<evidence type="ECO:0000313" key="11">
    <source>
        <dbReference type="Proteomes" id="UP000437736"/>
    </source>
</evidence>
<keyword evidence="7" id="KW-0057">Aromatic amino acid biosynthesis</keyword>
<evidence type="ECO:0000256" key="7">
    <source>
        <dbReference type="ARBA" id="ARBA00023141"/>
    </source>
</evidence>
<evidence type="ECO:0000256" key="6">
    <source>
        <dbReference type="ARBA" id="ARBA00022822"/>
    </source>
</evidence>
<dbReference type="Pfam" id="PF00697">
    <property type="entry name" value="PRAI"/>
    <property type="match status" value="1"/>
</dbReference>
<protein>
    <recommendedName>
        <fullName evidence="4">N-(5'-phosphoribosyl)anthranilate isomerase</fullName>
        <ecNumber evidence="3">5.3.1.24</ecNumber>
    </recommendedName>
</protein>
<reference evidence="10 11" key="1">
    <citation type="submission" date="2019-11" db="EMBL/GenBank/DDBJ databases">
        <title>Acidiferrimicrobium australis gen. nov., sp. nov., an acidophilic and obligately heterotrophic, member of the Actinobacteria that catalyses dissimilatory oxido- reduction of iron isolated from metal-rich acidic water in Chile.</title>
        <authorList>
            <person name="Gonzalez D."/>
            <person name="Huber K."/>
            <person name="Hedrich S."/>
            <person name="Rojas-Villalobos C."/>
            <person name="Quatrini R."/>
            <person name="Dinamarca M.A."/>
            <person name="Schwarz A."/>
            <person name="Canales C."/>
            <person name="Nancucheo I."/>
        </authorList>
    </citation>
    <scope>NUCLEOTIDE SEQUENCE [LARGE SCALE GENOMIC DNA]</scope>
    <source>
        <strain evidence="10 11">USS-CCA1</strain>
    </source>
</reference>
<dbReference type="InterPro" id="IPR011060">
    <property type="entry name" value="RibuloseP-bd_barrel"/>
</dbReference>
<evidence type="ECO:0000256" key="4">
    <source>
        <dbReference type="ARBA" id="ARBA00022272"/>
    </source>
</evidence>
<keyword evidence="11" id="KW-1185">Reference proteome</keyword>
<dbReference type="SUPFAM" id="SSF51366">
    <property type="entry name" value="Ribulose-phoshate binding barrel"/>
    <property type="match status" value="1"/>
</dbReference>
<feature type="non-terminal residue" evidence="10">
    <location>
        <position position="211"/>
    </location>
</feature>
<dbReference type="InterPro" id="IPR044643">
    <property type="entry name" value="TrpF_fam"/>
</dbReference>
<comment type="caution">
    <text evidence="10">The sequence shown here is derived from an EMBL/GenBank/DDBJ whole genome shotgun (WGS) entry which is preliminary data.</text>
</comment>
<dbReference type="EMBL" id="WJHE01001546">
    <property type="protein sequence ID" value="MST35241.1"/>
    <property type="molecule type" value="Genomic_DNA"/>
</dbReference>
<dbReference type="Gene3D" id="3.20.20.70">
    <property type="entry name" value="Aldolase class I"/>
    <property type="match status" value="1"/>
</dbReference>
<dbReference type="EC" id="5.3.1.24" evidence="3"/>
<proteinExistence type="inferred from homology"/>
<name>A0ABW9R085_9ACTN</name>
<accession>A0ABW9R085</accession>
<dbReference type="InterPro" id="IPR013785">
    <property type="entry name" value="Aldolase_TIM"/>
</dbReference>
<keyword evidence="6" id="KW-0822">Tryptophan biosynthesis</keyword>
<evidence type="ECO:0000256" key="3">
    <source>
        <dbReference type="ARBA" id="ARBA00012572"/>
    </source>
</evidence>
<dbReference type="InterPro" id="IPR001240">
    <property type="entry name" value="PRAI_dom"/>
</dbReference>
<feature type="domain" description="N-(5'phosphoribosyl) anthranilate isomerase (PRAI)" evidence="9">
    <location>
        <begin position="3"/>
        <end position="194"/>
    </location>
</feature>
<keyword evidence="5" id="KW-0028">Amino-acid biosynthesis</keyword>
<evidence type="ECO:0000313" key="10">
    <source>
        <dbReference type="EMBL" id="MST35241.1"/>
    </source>
</evidence>
<dbReference type="Proteomes" id="UP000437736">
    <property type="component" value="Unassembled WGS sequence"/>
</dbReference>
<evidence type="ECO:0000256" key="8">
    <source>
        <dbReference type="ARBA" id="ARBA00023235"/>
    </source>
</evidence>
<dbReference type="PANTHER" id="PTHR42894">
    <property type="entry name" value="N-(5'-PHOSPHORIBOSYL)ANTHRANILATE ISOMERASE"/>
    <property type="match status" value="1"/>
</dbReference>
<dbReference type="HAMAP" id="MF_00135">
    <property type="entry name" value="PRAI"/>
    <property type="match status" value="1"/>
</dbReference>
<sequence length="211" mass="22078">MIVKICGTTNEDDALLSVALGADLIGFIFAPSPRQIAPQVAADIVKRLPPEIVAVGVFRDEAPKRVVDIALRSGMRAVQLHGHETPEETRWIRERVPLVIKVFAAGDPKVARALDYGADIVMLDGPRPGSGEGWDRSYADGVPTGPRLMIAGGLDATNVAGVIARTRCWGVDAASGVEKAPGVKDPVRLRAFIAAAKAAAPDGGDGAGGDW</sequence>
<evidence type="ECO:0000256" key="1">
    <source>
        <dbReference type="ARBA" id="ARBA00001164"/>
    </source>
</evidence>
<evidence type="ECO:0000256" key="2">
    <source>
        <dbReference type="ARBA" id="ARBA00004664"/>
    </source>
</evidence>